<evidence type="ECO:0000313" key="2">
    <source>
        <dbReference type="Proteomes" id="UP001596550"/>
    </source>
</evidence>
<dbReference type="RefSeq" id="WP_378174932.1">
    <property type="nucleotide sequence ID" value="NZ_JBHTCR010000002.1"/>
</dbReference>
<evidence type="ECO:0000313" key="1">
    <source>
        <dbReference type="EMBL" id="MFC7346157.1"/>
    </source>
</evidence>
<protein>
    <submittedName>
        <fullName evidence="1">Uncharacterized protein</fullName>
    </submittedName>
</protein>
<reference evidence="2" key="1">
    <citation type="journal article" date="2019" name="Int. J. Syst. Evol. Microbiol.">
        <title>The Global Catalogue of Microorganisms (GCM) 10K type strain sequencing project: providing services to taxonomists for standard genome sequencing and annotation.</title>
        <authorList>
            <consortium name="The Broad Institute Genomics Platform"/>
            <consortium name="The Broad Institute Genome Sequencing Center for Infectious Disease"/>
            <person name="Wu L."/>
            <person name="Ma J."/>
        </authorList>
    </citation>
    <scope>NUCLEOTIDE SEQUENCE [LARGE SCALE GENOMIC DNA]</scope>
    <source>
        <strain evidence="2">CCUG 54781</strain>
    </source>
</reference>
<dbReference type="EMBL" id="JBHTCR010000002">
    <property type="protein sequence ID" value="MFC7346157.1"/>
    <property type="molecule type" value="Genomic_DNA"/>
</dbReference>
<name>A0ABW2LYA6_9FLAO</name>
<dbReference type="Proteomes" id="UP001596550">
    <property type="component" value="Unassembled WGS sequence"/>
</dbReference>
<proteinExistence type="predicted"/>
<accession>A0ABW2LYA6</accession>
<keyword evidence="2" id="KW-1185">Reference proteome</keyword>
<gene>
    <name evidence="1" type="ORF">ACFQO9_05405</name>
</gene>
<organism evidence="1 2">
    <name type="scientific">Chryseobacterium zhengzhouense</name>
    <dbReference type="NCBI Taxonomy" id="1636086"/>
    <lineage>
        <taxon>Bacteria</taxon>
        <taxon>Pseudomonadati</taxon>
        <taxon>Bacteroidota</taxon>
        <taxon>Flavobacteriia</taxon>
        <taxon>Flavobacteriales</taxon>
        <taxon>Weeksellaceae</taxon>
        <taxon>Chryseobacterium group</taxon>
        <taxon>Chryseobacterium</taxon>
    </lineage>
</organism>
<comment type="caution">
    <text evidence="1">The sequence shown here is derived from an EMBL/GenBank/DDBJ whole genome shotgun (WGS) entry which is preliminary data.</text>
</comment>
<sequence length="158" mass="18623">MEDIYLDRKVDTEEIGKKLHNLFPSLSVFYYDFKDIPPTDLDIENSNQIFFNTYYQKEKLEFGFTISIYRTPDENSNERAMFIAKSFSDSFKVRTLVPYILPQNPQDPYYDIIFDNGKIFLADDCSTSFGDDTDGIIKIIKEYNLNIYSFDSYAKMSY</sequence>